<accession>A0A392RVA4</accession>
<evidence type="ECO:0000313" key="1">
    <source>
        <dbReference type="EMBL" id="MCI40087.1"/>
    </source>
</evidence>
<evidence type="ECO:0000313" key="2">
    <source>
        <dbReference type="Proteomes" id="UP000265520"/>
    </source>
</evidence>
<dbReference type="Proteomes" id="UP000265520">
    <property type="component" value="Unassembled WGS sequence"/>
</dbReference>
<reference evidence="1 2" key="1">
    <citation type="journal article" date="2018" name="Front. Plant Sci.">
        <title>Red Clover (Trifolium pratense) and Zigzag Clover (T. medium) - A Picture of Genomic Similarities and Differences.</title>
        <authorList>
            <person name="Dluhosova J."/>
            <person name="Istvanek J."/>
            <person name="Nedelnik J."/>
            <person name="Repkova J."/>
        </authorList>
    </citation>
    <scope>NUCLEOTIDE SEQUENCE [LARGE SCALE GENOMIC DNA]</scope>
    <source>
        <strain evidence="2">cv. 10/8</strain>
        <tissue evidence="1">Leaf</tissue>
    </source>
</reference>
<name>A0A392RVA4_9FABA</name>
<dbReference type="AlphaFoldDB" id="A0A392RVA4"/>
<sequence>MHMHSDPSVVESVGGGDAEGVSDFTSCFSLQAQSSDRWQWQPDPDTGYSVRGAYHLLTSQYS</sequence>
<dbReference type="EMBL" id="LXQA010275670">
    <property type="protein sequence ID" value="MCI40087.1"/>
    <property type="molecule type" value="Genomic_DNA"/>
</dbReference>
<organism evidence="1 2">
    <name type="scientific">Trifolium medium</name>
    <dbReference type="NCBI Taxonomy" id="97028"/>
    <lineage>
        <taxon>Eukaryota</taxon>
        <taxon>Viridiplantae</taxon>
        <taxon>Streptophyta</taxon>
        <taxon>Embryophyta</taxon>
        <taxon>Tracheophyta</taxon>
        <taxon>Spermatophyta</taxon>
        <taxon>Magnoliopsida</taxon>
        <taxon>eudicotyledons</taxon>
        <taxon>Gunneridae</taxon>
        <taxon>Pentapetalae</taxon>
        <taxon>rosids</taxon>
        <taxon>fabids</taxon>
        <taxon>Fabales</taxon>
        <taxon>Fabaceae</taxon>
        <taxon>Papilionoideae</taxon>
        <taxon>50 kb inversion clade</taxon>
        <taxon>NPAAA clade</taxon>
        <taxon>Hologalegina</taxon>
        <taxon>IRL clade</taxon>
        <taxon>Trifolieae</taxon>
        <taxon>Trifolium</taxon>
    </lineage>
</organism>
<comment type="caution">
    <text evidence="1">The sequence shown here is derived from an EMBL/GenBank/DDBJ whole genome shotgun (WGS) entry which is preliminary data.</text>
</comment>
<protein>
    <submittedName>
        <fullName evidence="1">Uncharacterized protein</fullName>
    </submittedName>
</protein>
<keyword evidence="2" id="KW-1185">Reference proteome</keyword>
<feature type="non-terminal residue" evidence="1">
    <location>
        <position position="62"/>
    </location>
</feature>
<proteinExistence type="predicted"/>